<dbReference type="AlphaFoldDB" id="A0A1V4IBH2"/>
<dbReference type="GO" id="GO:0055085">
    <property type="term" value="P:transmembrane transport"/>
    <property type="evidence" value="ECO:0007669"/>
    <property type="project" value="InterPro"/>
</dbReference>
<dbReference type="InterPro" id="IPR000515">
    <property type="entry name" value="MetI-like"/>
</dbReference>
<evidence type="ECO:0000256" key="2">
    <source>
        <dbReference type="ARBA" id="ARBA00022692"/>
    </source>
</evidence>
<dbReference type="PROSITE" id="PS50928">
    <property type="entry name" value="ABC_TM1"/>
    <property type="match status" value="1"/>
</dbReference>
<comment type="subcellular location">
    <subcellularLocation>
        <location evidence="5">Cell membrane</location>
        <topology evidence="5">Multi-pass membrane protein</topology>
    </subcellularLocation>
    <subcellularLocation>
        <location evidence="1">Membrane</location>
        <topology evidence="1">Multi-pass membrane protein</topology>
    </subcellularLocation>
</comment>
<name>A0A1V4IBH2_9FIRM</name>
<proteinExistence type="inferred from homology"/>
<dbReference type="CDD" id="cd06261">
    <property type="entry name" value="TM_PBP2"/>
    <property type="match status" value="1"/>
</dbReference>
<feature type="transmembrane region" description="Helical" evidence="5">
    <location>
        <begin position="256"/>
        <end position="275"/>
    </location>
</feature>
<dbReference type="OrthoDB" id="9785836at2"/>
<gene>
    <name evidence="7" type="primary">cysT</name>
    <name evidence="7" type="ORF">CLOTH_05560</name>
</gene>
<evidence type="ECO:0000256" key="4">
    <source>
        <dbReference type="ARBA" id="ARBA00023136"/>
    </source>
</evidence>
<dbReference type="GO" id="GO:0005886">
    <property type="term" value="C:plasma membrane"/>
    <property type="evidence" value="ECO:0007669"/>
    <property type="project" value="UniProtKB-SubCell"/>
</dbReference>
<feature type="domain" description="ABC transmembrane type-1" evidence="6">
    <location>
        <begin position="63"/>
        <end position="275"/>
    </location>
</feature>
<feature type="transmembrane region" description="Helical" evidence="5">
    <location>
        <begin position="7"/>
        <end position="31"/>
    </location>
</feature>
<evidence type="ECO:0000259" key="6">
    <source>
        <dbReference type="PROSITE" id="PS50928"/>
    </source>
</evidence>
<sequence>MNEKLKPYLLIMPATIIPLGIFVAAVFIVLIQSFGYFPAVGLNEFTLKYYIDVLTDKSFLSSLRFSFYVSLVSSIVSTLVGVMLAYLILESNHTNFIKDTIYKLPIIVPHSVGVILVYTIFAQSGMLARVLHFLGMVNQSSDFPALIYDRNGIGIIIVYLWKSIPFIAFSVYTILGNINDKLSQVALNLGATKKDIFWNILLPLSMPSIISSFVIIFTFSFGAFEVPYLLGATTPRALPVRAYIEYINPDLTNRPYSMVINMVLTIICVFLVLIYEKILKSIYKR</sequence>
<dbReference type="PANTHER" id="PTHR43759">
    <property type="entry name" value="TREHALOSE TRANSPORT SYSTEM PERMEASE PROTEIN SUGA"/>
    <property type="match status" value="1"/>
</dbReference>
<dbReference type="EMBL" id="MZGW01000001">
    <property type="protein sequence ID" value="OPJ57273.1"/>
    <property type="molecule type" value="Genomic_DNA"/>
</dbReference>
<dbReference type="Gene3D" id="1.10.3720.10">
    <property type="entry name" value="MetI-like"/>
    <property type="match status" value="1"/>
</dbReference>
<dbReference type="Pfam" id="PF00528">
    <property type="entry name" value="BPD_transp_1"/>
    <property type="match status" value="1"/>
</dbReference>
<dbReference type="InterPro" id="IPR052730">
    <property type="entry name" value="Sugar_ABC_transporter"/>
</dbReference>
<dbReference type="STRING" id="29349.CLOTH_05560"/>
<dbReference type="InterPro" id="IPR035906">
    <property type="entry name" value="MetI-like_sf"/>
</dbReference>
<keyword evidence="4 5" id="KW-0472">Membrane</keyword>
<feature type="transmembrane region" description="Helical" evidence="5">
    <location>
        <begin position="196"/>
        <end position="221"/>
    </location>
</feature>
<dbReference type="SUPFAM" id="SSF161098">
    <property type="entry name" value="MetI-like"/>
    <property type="match status" value="1"/>
</dbReference>
<keyword evidence="3 5" id="KW-1133">Transmembrane helix</keyword>
<dbReference type="RefSeq" id="WP_079410981.1">
    <property type="nucleotide sequence ID" value="NZ_MZGW01000001.1"/>
</dbReference>
<protein>
    <submittedName>
        <fullName evidence="7">Sulfate transport system permease protein CysT</fullName>
    </submittedName>
</protein>
<feature type="transmembrane region" description="Helical" evidence="5">
    <location>
        <begin position="101"/>
        <end position="121"/>
    </location>
</feature>
<dbReference type="Proteomes" id="UP000190140">
    <property type="component" value="Unassembled WGS sequence"/>
</dbReference>
<keyword evidence="2 5" id="KW-0812">Transmembrane</keyword>
<feature type="transmembrane region" description="Helical" evidence="5">
    <location>
        <begin position="65"/>
        <end position="89"/>
    </location>
</feature>
<organism evidence="7 8">
    <name type="scientific">Alkalithermobacter paradoxus</name>
    <dbReference type="NCBI Taxonomy" id="29349"/>
    <lineage>
        <taxon>Bacteria</taxon>
        <taxon>Bacillati</taxon>
        <taxon>Bacillota</taxon>
        <taxon>Clostridia</taxon>
        <taxon>Peptostreptococcales</taxon>
        <taxon>Tepidibacteraceae</taxon>
        <taxon>Alkalithermobacter</taxon>
    </lineage>
</organism>
<dbReference type="PANTHER" id="PTHR43759:SF1">
    <property type="entry name" value="GLUCOSE IMPORT SYSTEM PERMEASE PROTEIN GLCT"/>
    <property type="match status" value="1"/>
</dbReference>
<reference evidence="7 8" key="1">
    <citation type="submission" date="2017-03" db="EMBL/GenBank/DDBJ databases">
        <title>Genome sequence of Clostridium thermoalcaliphilum DSM 7309.</title>
        <authorList>
            <person name="Poehlein A."/>
            <person name="Daniel R."/>
        </authorList>
    </citation>
    <scope>NUCLEOTIDE SEQUENCE [LARGE SCALE GENOMIC DNA]</scope>
    <source>
        <strain evidence="7 8">DSM 7309</strain>
    </source>
</reference>
<comment type="caution">
    <text evidence="7">The sequence shown here is derived from an EMBL/GenBank/DDBJ whole genome shotgun (WGS) entry which is preliminary data.</text>
</comment>
<comment type="similarity">
    <text evidence="5">Belongs to the binding-protein-dependent transport system permease family.</text>
</comment>
<evidence type="ECO:0000313" key="8">
    <source>
        <dbReference type="Proteomes" id="UP000190140"/>
    </source>
</evidence>
<evidence type="ECO:0000313" key="7">
    <source>
        <dbReference type="EMBL" id="OPJ57273.1"/>
    </source>
</evidence>
<feature type="transmembrane region" description="Helical" evidence="5">
    <location>
        <begin position="153"/>
        <end position="175"/>
    </location>
</feature>
<keyword evidence="5" id="KW-0813">Transport</keyword>
<evidence type="ECO:0000256" key="1">
    <source>
        <dbReference type="ARBA" id="ARBA00004141"/>
    </source>
</evidence>
<keyword evidence="8" id="KW-1185">Reference proteome</keyword>
<evidence type="ECO:0000256" key="3">
    <source>
        <dbReference type="ARBA" id="ARBA00022989"/>
    </source>
</evidence>
<evidence type="ECO:0000256" key="5">
    <source>
        <dbReference type="RuleBase" id="RU363032"/>
    </source>
</evidence>
<accession>A0A1V4IBH2</accession>